<keyword evidence="6" id="KW-0175">Coiled coil</keyword>
<evidence type="ECO:0000256" key="4">
    <source>
        <dbReference type="ARBA" id="ARBA00023163"/>
    </source>
</evidence>
<dbReference type="EMBL" id="JACMRX010000005">
    <property type="protein sequence ID" value="KAF7990053.1"/>
    <property type="molecule type" value="Genomic_DNA"/>
</dbReference>
<dbReference type="GO" id="GO:0000978">
    <property type="term" value="F:RNA polymerase II cis-regulatory region sequence-specific DNA binding"/>
    <property type="evidence" value="ECO:0007669"/>
    <property type="project" value="TreeGrafter"/>
</dbReference>
<comment type="subcellular location">
    <subcellularLocation>
        <location evidence="1">Endoplasmic reticulum membrane</location>
        <topology evidence="1">Single-pass type II membrane protein</topology>
    </subcellularLocation>
</comment>
<dbReference type="InterPro" id="IPR046347">
    <property type="entry name" value="bZIP_sf"/>
</dbReference>
<dbReference type="GO" id="GO:0005634">
    <property type="term" value="C:nucleus"/>
    <property type="evidence" value="ECO:0007669"/>
    <property type="project" value="TreeGrafter"/>
</dbReference>
<dbReference type="SUPFAM" id="SSF57959">
    <property type="entry name" value="Leucine zipper domain"/>
    <property type="match status" value="1"/>
</dbReference>
<sequence>MNNNFIKITNEIASNTPDMNYFMDEILATLDKDPKDGIMNDNFVNDYCDEWTPGDDLLQLDLNTINGLNPINELDTINDLNDMDLTSNLNFDNDLASPPSSDSGLSSALSLTGEEHMSPLLTFDDDANELNDKKFNPDDLIRYEPFYPSNESFDSNDSPIRSVMSSSMGSPETGDVIEDMDFEPNMVTIPEQTDIESSMDIPYASIKQEIVSSIDIDTTPVQQQQKPVVCVQNIQKTITAPAPAASPLKKISSVAVTATPVAPIAKISTAPATGRVTTASTTKTTTPLTCNGKQIQKLIRVSGSLVSGNSRSLLITNLKDIKHLPGHIKIISPASAKNYKNFKINQGNFINKATHITIKQEDTSSEKSSQSSDDISETETQYPRLKLNNEEKRLLEKENITLPSHYPLTKTEERELKRIRRKIRNKISAQDSRKRKKEYVDGLEDRVKQCTEEKIALLKQIKALQTENQSHQTLNRSLVGQLKRLQALIQKGNKSAQPATCLMVLLLSLALVATPNLSHRSNTSTNELTIDQEQPENIPVNGRSRSLLFSKQLLDEDFHQYGEELLQEFEGLLDHDYNSPIAQMPACKRPRYDNDKCNKYSASMDHVGGTLNKQLDTQNVKLSRKYIEPPLDDVWPPPKQNIAKPAKIVDKLEALTNELKINISDADGTRTVLVKVPQEQ</sequence>
<dbReference type="AlphaFoldDB" id="A0A834XP69"/>
<organism evidence="9 10">
    <name type="scientific">Aphidius gifuensis</name>
    <name type="common">Parasitoid wasp</name>
    <dbReference type="NCBI Taxonomy" id="684658"/>
    <lineage>
        <taxon>Eukaryota</taxon>
        <taxon>Metazoa</taxon>
        <taxon>Ecdysozoa</taxon>
        <taxon>Arthropoda</taxon>
        <taxon>Hexapoda</taxon>
        <taxon>Insecta</taxon>
        <taxon>Pterygota</taxon>
        <taxon>Neoptera</taxon>
        <taxon>Endopterygota</taxon>
        <taxon>Hymenoptera</taxon>
        <taxon>Apocrita</taxon>
        <taxon>Ichneumonoidea</taxon>
        <taxon>Braconidae</taxon>
        <taxon>Aphidiinae</taxon>
        <taxon>Aphidius</taxon>
    </lineage>
</organism>
<feature type="compositionally biased region" description="Low complexity" evidence="7">
    <location>
        <begin position="366"/>
        <end position="382"/>
    </location>
</feature>
<evidence type="ECO:0000256" key="6">
    <source>
        <dbReference type="SAM" id="Coils"/>
    </source>
</evidence>
<proteinExistence type="predicted"/>
<dbReference type="PANTHER" id="PTHR45996">
    <property type="entry name" value="AGAP001464-PB"/>
    <property type="match status" value="1"/>
</dbReference>
<evidence type="ECO:0000256" key="7">
    <source>
        <dbReference type="SAM" id="MobiDB-lite"/>
    </source>
</evidence>
<dbReference type="GO" id="GO:0005789">
    <property type="term" value="C:endoplasmic reticulum membrane"/>
    <property type="evidence" value="ECO:0007669"/>
    <property type="project" value="UniProtKB-SubCell"/>
</dbReference>
<protein>
    <recommendedName>
        <fullName evidence="8">BZIP domain-containing protein</fullName>
    </recommendedName>
</protein>
<dbReference type="Pfam" id="PF00170">
    <property type="entry name" value="bZIP_1"/>
    <property type="match status" value="1"/>
</dbReference>
<evidence type="ECO:0000256" key="1">
    <source>
        <dbReference type="ARBA" id="ARBA00004648"/>
    </source>
</evidence>
<evidence type="ECO:0000256" key="5">
    <source>
        <dbReference type="ARBA" id="ARBA00023242"/>
    </source>
</evidence>
<feature type="region of interest" description="Disordered" evidence="7">
    <location>
        <begin position="360"/>
        <end position="382"/>
    </location>
</feature>
<name>A0A834XP69_APHGI</name>
<dbReference type="InterPro" id="IPR051381">
    <property type="entry name" value="CREB_ATF_subfamily"/>
</dbReference>
<evidence type="ECO:0000259" key="8">
    <source>
        <dbReference type="PROSITE" id="PS50217"/>
    </source>
</evidence>
<evidence type="ECO:0000256" key="3">
    <source>
        <dbReference type="ARBA" id="ARBA00023125"/>
    </source>
</evidence>
<reference evidence="9 10" key="1">
    <citation type="submission" date="2020-08" db="EMBL/GenBank/DDBJ databases">
        <title>Aphidius gifuensis genome sequencing and assembly.</title>
        <authorList>
            <person name="Du Z."/>
        </authorList>
    </citation>
    <scope>NUCLEOTIDE SEQUENCE [LARGE SCALE GENOMIC DNA]</scope>
    <source>
        <strain evidence="9">YNYX2018</strain>
        <tissue evidence="9">Adults</tissue>
    </source>
</reference>
<evidence type="ECO:0000313" key="9">
    <source>
        <dbReference type="EMBL" id="KAF7990053.1"/>
    </source>
</evidence>
<dbReference type="SMART" id="SM00338">
    <property type="entry name" value="BRLZ"/>
    <property type="match status" value="1"/>
</dbReference>
<dbReference type="PROSITE" id="PS50217">
    <property type="entry name" value="BZIP"/>
    <property type="match status" value="1"/>
</dbReference>
<gene>
    <name evidence="9" type="ORF">HCN44_008996</name>
</gene>
<dbReference type="InterPro" id="IPR004827">
    <property type="entry name" value="bZIP"/>
</dbReference>
<dbReference type="CDD" id="cd14689">
    <property type="entry name" value="bZIP_CREB3"/>
    <property type="match status" value="1"/>
</dbReference>
<comment type="caution">
    <text evidence="9">The sequence shown here is derived from an EMBL/GenBank/DDBJ whole genome shotgun (WGS) entry which is preliminary data.</text>
</comment>
<evidence type="ECO:0000256" key="2">
    <source>
        <dbReference type="ARBA" id="ARBA00023015"/>
    </source>
</evidence>
<accession>A0A834XP69</accession>
<dbReference type="Proteomes" id="UP000639338">
    <property type="component" value="Unassembled WGS sequence"/>
</dbReference>
<feature type="domain" description="BZIP" evidence="8">
    <location>
        <begin position="415"/>
        <end position="478"/>
    </location>
</feature>
<keyword evidence="2" id="KW-0805">Transcription regulation</keyword>
<keyword evidence="3" id="KW-0238">DNA-binding</keyword>
<evidence type="ECO:0000313" key="10">
    <source>
        <dbReference type="Proteomes" id="UP000639338"/>
    </source>
</evidence>
<dbReference type="GO" id="GO:0000981">
    <property type="term" value="F:DNA-binding transcription factor activity, RNA polymerase II-specific"/>
    <property type="evidence" value="ECO:0007669"/>
    <property type="project" value="TreeGrafter"/>
</dbReference>
<dbReference type="OrthoDB" id="674948at2759"/>
<keyword evidence="10" id="KW-1185">Reference proteome</keyword>
<dbReference type="Gene3D" id="1.20.5.170">
    <property type="match status" value="1"/>
</dbReference>
<keyword evidence="5" id="KW-0539">Nucleus</keyword>
<dbReference type="PANTHER" id="PTHR45996:SF3">
    <property type="entry name" value="CREB-H TRANSCRIPTION FACTOR HOMOLOG LET-607"/>
    <property type="match status" value="1"/>
</dbReference>
<keyword evidence="4" id="KW-0804">Transcription</keyword>
<feature type="coiled-coil region" evidence="6">
    <location>
        <begin position="433"/>
        <end position="467"/>
    </location>
</feature>